<dbReference type="Gene3D" id="3.40.50.2300">
    <property type="match status" value="1"/>
</dbReference>
<dbReference type="InterPro" id="IPR008327">
    <property type="entry name" value="Sig_transdc_resp-reg_antiterm"/>
</dbReference>
<dbReference type="AlphaFoldDB" id="A0A512IF36"/>
<evidence type="ECO:0000256" key="1">
    <source>
        <dbReference type="ARBA" id="ARBA00004496"/>
    </source>
</evidence>
<keyword evidence="7" id="KW-0346">Stress response</keyword>
<dbReference type="GO" id="GO:0031564">
    <property type="term" value="P:transcription antitermination"/>
    <property type="evidence" value="ECO:0007669"/>
    <property type="project" value="UniProtKB-KW"/>
</dbReference>
<evidence type="ECO:0000259" key="15">
    <source>
        <dbReference type="PROSITE" id="PS50921"/>
    </source>
</evidence>
<feature type="domain" description="Response regulatory" evidence="14">
    <location>
        <begin position="34"/>
        <end position="148"/>
    </location>
</feature>
<keyword evidence="17" id="KW-1185">Reference proteome</keyword>
<keyword evidence="2" id="KW-0963">Cytoplasm</keyword>
<keyword evidence="4" id="KW-0889">Transcription antitermination</keyword>
<feature type="domain" description="ANTAR" evidence="15">
    <location>
        <begin position="154"/>
        <end position="215"/>
    </location>
</feature>
<keyword evidence="6" id="KW-0805">Transcription regulation</keyword>
<dbReference type="GO" id="GO:0000160">
    <property type="term" value="P:phosphorelay signal transduction system"/>
    <property type="evidence" value="ECO:0007669"/>
    <property type="project" value="UniProtKB-KW"/>
</dbReference>
<evidence type="ECO:0000256" key="3">
    <source>
        <dbReference type="ARBA" id="ARBA00022553"/>
    </source>
</evidence>
<dbReference type="InterPro" id="IPR011006">
    <property type="entry name" value="CheY-like_superfamily"/>
</dbReference>
<evidence type="ECO:0000313" key="17">
    <source>
        <dbReference type="Proteomes" id="UP000321103"/>
    </source>
</evidence>
<dbReference type="FunFam" id="1.10.10.10:FF:000157">
    <property type="entry name" value="Response regulator receiver"/>
    <property type="match status" value="1"/>
</dbReference>
<feature type="region of interest" description="Disordered" evidence="13">
    <location>
        <begin position="1"/>
        <end position="33"/>
    </location>
</feature>
<dbReference type="STRING" id="388357.GCA_001580365_00168"/>
<evidence type="ECO:0000256" key="13">
    <source>
        <dbReference type="SAM" id="MobiDB-lite"/>
    </source>
</evidence>
<dbReference type="InterPro" id="IPR005561">
    <property type="entry name" value="ANTAR"/>
</dbReference>
<reference evidence="16 17" key="1">
    <citation type="submission" date="2019-07" db="EMBL/GenBank/DDBJ databases">
        <title>Whole genome shotgun sequence of Kocuria turfanensis NBRC 107627.</title>
        <authorList>
            <person name="Hosoyama A."/>
            <person name="Uohara A."/>
            <person name="Ohji S."/>
            <person name="Ichikawa N."/>
        </authorList>
    </citation>
    <scope>NUCLEOTIDE SEQUENCE [LARGE SCALE GENOMIC DNA]</scope>
    <source>
        <strain evidence="16 17">NBRC 107627</strain>
    </source>
</reference>
<comment type="function">
    <text evidence="10">In addition, the PdtaR/PdtaS two-component system controls copper and nitric oxide (NO) resistance downstream of the intramembrane protease Rip1. This coupled Rip1/PdtaS/PdtaR circuit controls NO resistance and acute lung infection in mice by relieving PdtaR/PdtaS-mediated repression of isonitrile chalkophore biosynthesis. Two signals are required to fully inactivate the PdtaR/PdtaS system and mediate NO resistance: a cytoplasmic inhibitory signal through the PdtaS kinase mediated by direct sensing of NO and the production of PPE1-5', an NO-induced small RNA, to sequester PdtaR.</text>
</comment>
<dbReference type="GO" id="GO:0003723">
    <property type="term" value="F:RNA binding"/>
    <property type="evidence" value="ECO:0007669"/>
    <property type="project" value="InterPro"/>
</dbReference>
<dbReference type="InterPro" id="IPR001789">
    <property type="entry name" value="Sig_transdc_resp-reg_receiver"/>
</dbReference>
<evidence type="ECO:0000256" key="2">
    <source>
        <dbReference type="ARBA" id="ARBA00022490"/>
    </source>
</evidence>
<organism evidence="16 17">
    <name type="scientific">Kocuria turfanensis</name>
    <dbReference type="NCBI Taxonomy" id="388357"/>
    <lineage>
        <taxon>Bacteria</taxon>
        <taxon>Bacillati</taxon>
        <taxon>Actinomycetota</taxon>
        <taxon>Actinomycetes</taxon>
        <taxon>Micrococcales</taxon>
        <taxon>Micrococcaceae</taxon>
        <taxon>Kocuria</taxon>
    </lineage>
</organism>
<evidence type="ECO:0000256" key="10">
    <source>
        <dbReference type="ARBA" id="ARBA00059282"/>
    </source>
</evidence>
<evidence type="ECO:0000259" key="14">
    <source>
        <dbReference type="PROSITE" id="PS50110"/>
    </source>
</evidence>
<dbReference type="Pfam" id="PF03861">
    <property type="entry name" value="ANTAR"/>
    <property type="match status" value="1"/>
</dbReference>
<keyword evidence="3 12" id="KW-0597">Phosphoprotein</keyword>
<proteinExistence type="predicted"/>
<comment type="function">
    <text evidence="9">Member of the two-component regulatory system PdtaR/PdtaS. This two-component system plays an essential role in mycobacterial adaptation to poor nutrient conditions. PdtaR probably acts at the level of transcriptional antitermination rather than transcriptional initiation.</text>
</comment>
<dbReference type="Pfam" id="PF00072">
    <property type="entry name" value="Response_reg"/>
    <property type="match status" value="1"/>
</dbReference>
<dbReference type="Gene3D" id="1.10.10.10">
    <property type="entry name" value="Winged helix-like DNA-binding domain superfamily/Winged helix DNA-binding domain"/>
    <property type="match status" value="1"/>
</dbReference>
<comment type="caution">
    <text evidence="16">The sequence shown here is derived from an EMBL/GenBank/DDBJ whole genome shotgun (WGS) entry which is preliminary data.</text>
</comment>
<evidence type="ECO:0000256" key="8">
    <source>
        <dbReference type="ARBA" id="ARBA00023163"/>
    </source>
</evidence>
<dbReference type="InterPro" id="IPR036388">
    <property type="entry name" value="WH-like_DNA-bd_sf"/>
</dbReference>
<protein>
    <recommendedName>
        <fullName evidence="11">Transcriptional regulatory protein PdtaR</fullName>
    </recommendedName>
</protein>
<dbReference type="GO" id="GO:0005737">
    <property type="term" value="C:cytoplasm"/>
    <property type="evidence" value="ECO:0007669"/>
    <property type="project" value="UniProtKB-SubCell"/>
</dbReference>
<evidence type="ECO:0000256" key="12">
    <source>
        <dbReference type="PROSITE-ProRule" id="PRU00169"/>
    </source>
</evidence>
<dbReference type="PANTHER" id="PTHR43228:SF1">
    <property type="entry name" value="TWO-COMPONENT RESPONSE REGULATOR ARR22"/>
    <property type="match status" value="1"/>
</dbReference>
<gene>
    <name evidence="16" type="ORF">KTU01_24440</name>
</gene>
<comment type="subcellular location">
    <subcellularLocation>
        <location evidence="1">Cytoplasm</location>
    </subcellularLocation>
</comment>
<dbReference type="FunFam" id="3.40.50.2300:FF:000050">
    <property type="entry name" value="Response regulator receiver"/>
    <property type="match status" value="1"/>
</dbReference>
<dbReference type="PROSITE" id="PS50110">
    <property type="entry name" value="RESPONSE_REGULATORY"/>
    <property type="match status" value="1"/>
</dbReference>
<dbReference type="PIRSF" id="PIRSF036382">
    <property type="entry name" value="RR_antiterm"/>
    <property type="match status" value="1"/>
</dbReference>
<dbReference type="Proteomes" id="UP000321103">
    <property type="component" value="Unassembled WGS sequence"/>
</dbReference>
<sequence length="219" mass="24323">MTEQPKPAPAEEPEDRDSALPGEDAGSSLRPPRRVVVAEDETLIRLDIVEMLGEAGYDVVAEADNGQRAVELAREHRPDLVLMDVKMPVLDGITAAEQIASERIAPVVLLTAFSQRELVERAREAGAMAYVVKPFTVDDVVPAIEIAISRFEEIAALEREVSDMKEQFATRKLVERAKSLLTTKMGLTEPEAFRWIQKTSMDRRLSMREVAEAIINQVA</sequence>
<name>A0A512IF36_9MICC</name>
<evidence type="ECO:0000313" key="16">
    <source>
        <dbReference type="EMBL" id="GEO96321.1"/>
    </source>
</evidence>
<accession>A0A512IF36</accession>
<evidence type="ECO:0000256" key="6">
    <source>
        <dbReference type="ARBA" id="ARBA00023015"/>
    </source>
</evidence>
<dbReference type="InterPro" id="IPR052048">
    <property type="entry name" value="ST_Response_Regulator"/>
</dbReference>
<keyword evidence="8" id="KW-0804">Transcription</keyword>
<evidence type="ECO:0000256" key="11">
    <source>
        <dbReference type="ARBA" id="ARBA00071182"/>
    </source>
</evidence>
<feature type="modified residue" description="4-aspartylphosphate" evidence="12">
    <location>
        <position position="84"/>
    </location>
</feature>
<dbReference type="EMBL" id="BJZS01000081">
    <property type="protein sequence ID" value="GEO96321.1"/>
    <property type="molecule type" value="Genomic_DNA"/>
</dbReference>
<keyword evidence="5" id="KW-0902">Two-component regulatory system</keyword>
<dbReference type="SMART" id="SM01012">
    <property type="entry name" value="ANTAR"/>
    <property type="match status" value="1"/>
</dbReference>
<dbReference type="SUPFAM" id="SSF52172">
    <property type="entry name" value="CheY-like"/>
    <property type="match status" value="1"/>
</dbReference>
<evidence type="ECO:0000256" key="4">
    <source>
        <dbReference type="ARBA" id="ARBA00022814"/>
    </source>
</evidence>
<evidence type="ECO:0000256" key="7">
    <source>
        <dbReference type="ARBA" id="ARBA00023016"/>
    </source>
</evidence>
<dbReference type="PROSITE" id="PS50921">
    <property type="entry name" value="ANTAR"/>
    <property type="match status" value="1"/>
</dbReference>
<evidence type="ECO:0000256" key="9">
    <source>
        <dbReference type="ARBA" id="ARBA00055952"/>
    </source>
</evidence>
<feature type="compositionally biased region" description="Pro residues" evidence="13">
    <location>
        <begin position="1"/>
        <end position="10"/>
    </location>
</feature>
<dbReference type="PANTHER" id="PTHR43228">
    <property type="entry name" value="TWO-COMPONENT RESPONSE REGULATOR"/>
    <property type="match status" value="1"/>
</dbReference>
<evidence type="ECO:0000256" key="5">
    <source>
        <dbReference type="ARBA" id="ARBA00023012"/>
    </source>
</evidence>
<dbReference type="SMART" id="SM00448">
    <property type="entry name" value="REC"/>
    <property type="match status" value="1"/>
</dbReference>